<evidence type="ECO:0000313" key="1">
    <source>
        <dbReference type="EMBL" id="KAH7949903.1"/>
    </source>
</evidence>
<proteinExistence type="predicted"/>
<name>A0ACB8CS64_DERSI</name>
<comment type="caution">
    <text evidence="1">The sequence shown here is derived from an EMBL/GenBank/DDBJ whole genome shotgun (WGS) entry which is preliminary data.</text>
</comment>
<keyword evidence="2" id="KW-1185">Reference proteome</keyword>
<accession>A0ACB8CS64</accession>
<dbReference type="Proteomes" id="UP000821865">
    <property type="component" value="Chromosome 5"/>
</dbReference>
<evidence type="ECO:0000313" key="2">
    <source>
        <dbReference type="Proteomes" id="UP000821865"/>
    </source>
</evidence>
<dbReference type="EMBL" id="CM023474">
    <property type="protein sequence ID" value="KAH7949903.1"/>
    <property type="molecule type" value="Genomic_DNA"/>
</dbReference>
<sequence length="107" mass="11230">MKFSSARTPAEPSNSMRGVPLPVVGVTFTSTLDFSLQISSVVAKARVFGFISGVSKPSGPATFSLLYTSLVCSVVPTQQHVIASIESIQKSSLAHASSTLHRAIKPP</sequence>
<organism evidence="1 2">
    <name type="scientific">Dermacentor silvarum</name>
    <name type="common">Tick</name>
    <dbReference type="NCBI Taxonomy" id="543639"/>
    <lineage>
        <taxon>Eukaryota</taxon>
        <taxon>Metazoa</taxon>
        <taxon>Ecdysozoa</taxon>
        <taxon>Arthropoda</taxon>
        <taxon>Chelicerata</taxon>
        <taxon>Arachnida</taxon>
        <taxon>Acari</taxon>
        <taxon>Parasitiformes</taxon>
        <taxon>Ixodida</taxon>
        <taxon>Ixodoidea</taxon>
        <taxon>Ixodidae</taxon>
        <taxon>Rhipicephalinae</taxon>
        <taxon>Dermacentor</taxon>
    </lineage>
</organism>
<reference evidence="1" key="1">
    <citation type="submission" date="2020-05" db="EMBL/GenBank/DDBJ databases">
        <title>Large-scale comparative analyses of tick genomes elucidate their genetic diversity and vector capacities.</title>
        <authorList>
            <person name="Jia N."/>
            <person name="Wang J."/>
            <person name="Shi W."/>
            <person name="Du L."/>
            <person name="Sun Y."/>
            <person name="Zhan W."/>
            <person name="Jiang J."/>
            <person name="Wang Q."/>
            <person name="Zhang B."/>
            <person name="Ji P."/>
            <person name="Sakyi L.B."/>
            <person name="Cui X."/>
            <person name="Yuan T."/>
            <person name="Jiang B."/>
            <person name="Yang W."/>
            <person name="Lam T.T.-Y."/>
            <person name="Chang Q."/>
            <person name="Ding S."/>
            <person name="Wang X."/>
            <person name="Zhu J."/>
            <person name="Ruan X."/>
            <person name="Zhao L."/>
            <person name="Wei J."/>
            <person name="Que T."/>
            <person name="Du C."/>
            <person name="Cheng J."/>
            <person name="Dai P."/>
            <person name="Han X."/>
            <person name="Huang E."/>
            <person name="Gao Y."/>
            <person name="Liu J."/>
            <person name="Shao H."/>
            <person name="Ye R."/>
            <person name="Li L."/>
            <person name="Wei W."/>
            <person name="Wang X."/>
            <person name="Wang C."/>
            <person name="Yang T."/>
            <person name="Huo Q."/>
            <person name="Li W."/>
            <person name="Guo W."/>
            <person name="Chen H."/>
            <person name="Zhou L."/>
            <person name="Ni X."/>
            <person name="Tian J."/>
            <person name="Zhou Y."/>
            <person name="Sheng Y."/>
            <person name="Liu T."/>
            <person name="Pan Y."/>
            <person name="Xia L."/>
            <person name="Li J."/>
            <person name="Zhao F."/>
            <person name="Cao W."/>
        </authorList>
    </citation>
    <scope>NUCLEOTIDE SEQUENCE</scope>
    <source>
        <strain evidence="1">Dsil-2018</strain>
    </source>
</reference>
<gene>
    <name evidence="1" type="ORF">HPB49_016619</name>
</gene>
<protein>
    <submittedName>
        <fullName evidence="1">Uncharacterized protein</fullName>
    </submittedName>
</protein>